<dbReference type="EMBL" id="JARPUR010000003">
    <property type="protein sequence ID" value="KAK4879525.1"/>
    <property type="molecule type" value="Genomic_DNA"/>
</dbReference>
<name>A0AAN7SR13_9COLE</name>
<dbReference type="PANTHER" id="PTHR16650:SF6">
    <property type="entry name" value="GH21622P"/>
    <property type="match status" value="1"/>
</dbReference>
<dbReference type="GO" id="GO:0042073">
    <property type="term" value="P:intraciliary transport"/>
    <property type="evidence" value="ECO:0007669"/>
    <property type="project" value="TreeGrafter"/>
</dbReference>
<protein>
    <recommendedName>
        <fullName evidence="4">Lebercilin domain-containing protein</fullName>
    </recommendedName>
</protein>
<sequence length="538" mass="61568">MANSASTASVGKQSLHRRKSCDTVCSSSSCLMQKRKPVHPLAASVCTFIPRNNAVQQRVLSARLLKVRSLQSKLNDANFHLAVSIYVYEGTNADLPRLLQTYEEDIRILTTKNKTLRKNLKDTVDQLKTKDEEITSVREQLKNLVALTKNKNLGERHVLSEQVDDLKEKLKNSDEKINLLNRKLLLETKNYKSKLNGEILKNKQRQKELSHALAEIDRLNVALEGKGKTLITPVEHKRFSTNNRQSISLTNLINDKLKPKLNVSIKMNSEKQKDNDDENELEFPSVKLEPIMQQSVSFSNEVVMMSPSDNIKARLSSNLTREIDQLNKTVSELGLDENLPDDVINTAVYQKYQTNSSLKLDKITSPDIVSKKLDEVKMEHDINKRLGNCCSEMRTTIKDCSVLVDKHKENFDSANDETERLLRSLQQTDHLNAKLRYANFLSADKIEIPEHDLEIAKEIWNNEYSFRKESKVKNGKKNFLKSDRNGNVLNNEEFIKQEEKHKLLATMRAIDNEGYDISLPSTSNLEKTSFDDYFNGFD</sequence>
<evidence type="ECO:0000313" key="5">
    <source>
        <dbReference type="EMBL" id="KAK4879525.1"/>
    </source>
</evidence>
<evidence type="ECO:0000256" key="1">
    <source>
        <dbReference type="ARBA" id="ARBA00010229"/>
    </source>
</evidence>
<comment type="caution">
    <text evidence="5">The sequence shown here is derived from an EMBL/GenBank/DDBJ whole genome shotgun (WGS) entry which is preliminary data.</text>
</comment>
<dbReference type="AlphaFoldDB" id="A0AAN7SR13"/>
<evidence type="ECO:0000256" key="3">
    <source>
        <dbReference type="SAM" id="Coils"/>
    </source>
</evidence>
<comment type="similarity">
    <text evidence="1">Belongs to the LCA5 family.</text>
</comment>
<dbReference type="InterPro" id="IPR026188">
    <property type="entry name" value="Lebercilin-like"/>
</dbReference>
<gene>
    <name evidence="5" type="ORF">RN001_007671</name>
</gene>
<evidence type="ECO:0000259" key="4">
    <source>
        <dbReference type="Pfam" id="PF15619"/>
    </source>
</evidence>
<dbReference type="Proteomes" id="UP001353858">
    <property type="component" value="Unassembled WGS sequence"/>
</dbReference>
<evidence type="ECO:0000256" key="2">
    <source>
        <dbReference type="ARBA" id="ARBA00023054"/>
    </source>
</evidence>
<feature type="coiled-coil region" evidence="3">
    <location>
        <begin position="99"/>
        <end position="183"/>
    </location>
</feature>
<dbReference type="InterPro" id="IPR028933">
    <property type="entry name" value="Lebercilin_dom"/>
</dbReference>
<organism evidence="5 6">
    <name type="scientific">Aquatica leii</name>
    <dbReference type="NCBI Taxonomy" id="1421715"/>
    <lineage>
        <taxon>Eukaryota</taxon>
        <taxon>Metazoa</taxon>
        <taxon>Ecdysozoa</taxon>
        <taxon>Arthropoda</taxon>
        <taxon>Hexapoda</taxon>
        <taxon>Insecta</taxon>
        <taxon>Pterygota</taxon>
        <taxon>Neoptera</taxon>
        <taxon>Endopterygota</taxon>
        <taxon>Coleoptera</taxon>
        <taxon>Polyphaga</taxon>
        <taxon>Elateriformia</taxon>
        <taxon>Elateroidea</taxon>
        <taxon>Lampyridae</taxon>
        <taxon>Luciolinae</taxon>
        <taxon>Aquatica</taxon>
    </lineage>
</organism>
<evidence type="ECO:0000313" key="6">
    <source>
        <dbReference type="Proteomes" id="UP001353858"/>
    </source>
</evidence>
<feature type="domain" description="Lebercilin" evidence="4">
    <location>
        <begin position="87"/>
        <end position="229"/>
    </location>
</feature>
<proteinExistence type="inferred from homology"/>
<dbReference type="PANTHER" id="PTHR16650">
    <property type="entry name" value="C21ORF13-RELATED"/>
    <property type="match status" value="1"/>
</dbReference>
<dbReference type="GO" id="GO:0005930">
    <property type="term" value="C:axoneme"/>
    <property type="evidence" value="ECO:0007669"/>
    <property type="project" value="TreeGrafter"/>
</dbReference>
<dbReference type="Pfam" id="PF15619">
    <property type="entry name" value="Lebercilin"/>
    <property type="match status" value="1"/>
</dbReference>
<keyword evidence="2 3" id="KW-0175">Coiled coil</keyword>
<keyword evidence="6" id="KW-1185">Reference proteome</keyword>
<accession>A0AAN7SR13</accession>
<reference evidence="6" key="1">
    <citation type="submission" date="2023-01" db="EMBL/GenBank/DDBJ databases">
        <title>Key to firefly adult light organ development and bioluminescence: homeobox transcription factors regulate luciferase expression and transportation to peroxisome.</title>
        <authorList>
            <person name="Fu X."/>
        </authorList>
    </citation>
    <scope>NUCLEOTIDE SEQUENCE [LARGE SCALE GENOMIC DNA]</scope>
</reference>